<dbReference type="AlphaFoldDB" id="A0A1G5ZBS3"/>
<proteinExistence type="predicted"/>
<evidence type="ECO:0000313" key="1">
    <source>
        <dbReference type="EMBL" id="SDA92052.1"/>
    </source>
</evidence>
<dbReference type="STRING" id="279824.SAMN03080617_03499"/>
<organism evidence="1 2">
    <name type="scientific">Algoriphagus alkaliphilus</name>
    <dbReference type="NCBI Taxonomy" id="279824"/>
    <lineage>
        <taxon>Bacteria</taxon>
        <taxon>Pseudomonadati</taxon>
        <taxon>Bacteroidota</taxon>
        <taxon>Cytophagia</taxon>
        <taxon>Cytophagales</taxon>
        <taxon>Cyclobacteriaceae</taxon>
        <taxon>Algoriphagus</taxon>
    </lineage>
</organism>
<dbReference type="RefSeq" id="WP_092732800.1">
    <property type="nucleotide sequence ID" value="NZ_FMXE01000031.1"/>
</dbReference>
<dbReference type="EMBL" id="FMXE01000031">
    <property type="protein sequence ID" value="SDA92052.1"/>
    <property type="molecule type" value="Genomic_DNA"/>
</dbReference>
<reference evidence="2" key="1">
    <citation type="submission" date="2016-10" db="EMBL/GenBank/DDBJ databases">
        <authorList>
            <person name="Varghese N."/>
            <person name="Submissions S."/>
        </authorList>
    </citation>
    <scope>NUCLEOTIDE SEQUENCE [LARGE SCALE GENOMIC DNA]</scope>
    <source>
        <strain evidence="2">DSM 22703</strain>
    </source>
</reference>
<keyword evidence="2" id="KW-1185">Reference proteome</keyword>
<name>A0A1G5ZBS3_9BACT</name>
<accession>A0A1G5ZBS3</accession>
<gene>
    <name evidence="1" type="ORF">SAMN03080617_03499</name>
</gene>
<sequence>MKRLNLGKLKLASEEVLQRSQMANIYGGSGGQGYTCYCRDQEATTSKTVVASTTEEALNAMYPPCTHENPPHCS</sequence>
<protein>
    <submittedName>
        <fullName evidence="1">Natural product</fullName>
    </submittedName>
</protein>
<evidence type="ECO:0000313" key="2">
    <source>
        <dbReference type="Proteomes" id="UP000198756"/>
    </source>
</evidence>
<dbReference type="Proteomes" id="UP000198756">
    <property type="component" value="Unassembled WGS sequence"/>
</dbReference>